<gene>
    <name evidence="4" type="ordered locus">Pogu_1146</name>
</gene>
<dbReference type="Proteomes" id="UP000009062">
    <property type="component" value="Chromosome"/>
</dbReference>
<dbReference type="EMBL" id="CP003316">
    <property type="protein sequence ID" value="AFA39173.1"/>
    <property type="molecule type" value="Genomic_DNA"/>
</dbReference>
<evidence type="ECO:0000313" key="5">
    <source>
        <dbReference type="Proteomes" id="UP000009062"/>
    </source>
</evidence>
<dbReference type="Gene3D" id="3.30.70.3120">
    <property type="match status" value="1"/>
</dbReference>
<dbReference type="NCBIfam" id="TIGR02593">
    <property type="entry name" value="CRISPR_cas5"/>
    <property type="match status" value="1"/>
</dbReference>
<dbReference type="Pfam" id="PF09704">
    <property type="entry name" value="Cas_Cas5d"/>
    <property type="match status" value="1"/>
</dbReference>
<protein>
    <submittedName>
        <fullName evidence="4">CRISPR-associated protein Cas5, subtype I-A/APERN</fullName>
    </submittedName>
</protein>
<reference evidence="4 5" key="1">
    <citation type="journal article" date="2012" name="Stand. Genomic Sci.">
        <title>Complete genome sequence of Pyrobaculum oguniense.</title>
        <authorList>
            <person name="Bernick D.L."/>
            <person name="Karplus K."/>
            <person name="Lui L.M."/>
            <person name="Coker J.K."/>
            <person name="Murphy J.N."/>
            <person name="Chan P.P."/>
            <person name="Cozen A.E."/>
            <person name="Lowe T.M."/>
        </authorList>
    </citation>
    <scope>NUCLEOTIDE SEQUENCE [LARGE SCALE GENOMIC DNA]</scope>
    <source>
        <strain evidence="4 5">TE7</strain>
    </source>
</reference>
<dbReference type="NCBIfam" id="TIGR01874">
    <property type="entry name" value="cas_cas5a"/>
    <property type="match status" value="1"/>
</dbReference>
<sequence length="228" mass="25197">MEVVLVRARAPLFSVRHLETYQIAVSYTMAPPSTIVGAVGRGLAIMGECSGSEDCINAARSLVLKARDVAVPSARFGVVLKRARGILEERRMPKSFKETGFFDALNREYVFAAEKLFLIVPSDNRRVLERALWHLERLGDTESLIAVYDVAVERAERCEGLVNVVVRWEVARGGGFVVQPGEDERGERQYFAFPVVAKEGGLYVPGGVKIDGGILCAGEVRFPESHDW</sequence>
<dbReference type="InterPro" id="IPR013422">
    <property type="entry name" value="CRISPR-assoc_prot_Cas5_N"/>
</dbReference>
<evidence type="ECO:0000313" key="4">
    <source>
        <dbReference type="EMBL" id="AFA39173.1"/>
    </source>
</evidence>
<evidence type="ECO:0000256" key="3">
    <source>
        <dbReference type="ARBA" id="ARBA00025626"/>
    </source>
</evidence>
<dbReference type="InterPro" id="IPR053725">
    <property type="entry name" value="CRISPR_Cas5_sf"/>
</dbReference>
<dbReference type="KEGG" id="pog:Pogu_1146"/>
<comment type="function">
    <text evidence="3">CRISPR (clustered regularly interspaced short palindromic repeat) is an adaptive immune system that provides protection against mobile genetic elements (viruses, transposable elements and conjugative plasmids). CRISPR clusters contain spacers, sequences complementary to antecedent mobile elements, and target invading nucleic acids. CRISPR clusters are transcribed and processed into CRISPR RNA (crRNA).</text>
</comment>
<dbReference type="STRING" id="698757.Pogu_1146"/>
<keyword evidence="2" id="KW-0051">Antiviral defense</keyword>
<keyword evidence="5" id="KW-1185">Reference proteome</keyword>
<name>H6QA51_PYROT</name>
<accession>H6QA51</accession>
<dbReference type="AlphaFoldDB" id="H6QA51"/>
<dbReference type="HOGENOM" id="CLU_1212637_0_0_2"/>
<dbReference type="eggNOG" id="arCOG02672">
    <property type="taxonomic scope" value="Archaea"/>
</dbReference>
<dbReference type="InterPro" id="IPR021124">
    <property type="entry name" value="CRISPR-assoc_prot_Cas5"/>
</dbReference>
<evidence type="ECO:0000256" key="1">
    <source>
        <dbReference type="ARBA" id="ARBA00010891"/>
    </source>
</evidence>
<dbReference type="GO" id="GO:0051607">
    <property type="term" value="P:defense response to virus"/>
    <property type="evidence" value="ECO:0007669"/>
    <property type="project" value="UniProtKB-KW"/>
</dbReference>
<proteinExistence type="inferred from homology"/>
<dbReference type="GO" id="GO:0043571">
    <property type="term" value="P:maintenance of CRISPR repeat elements"/>
    <property type="evidence" value="ECO:0007669"/>
    <property type="project" value="InterPro"/>
</dbReference>
<comment type="similarity">
    <text evidence="1">Belongs to the CRISPR-associated protein Cas5 family. Subtype I-A/Apern subfamily.</text>
</comment>
<organism evidence="4 5">
    <name type="scientific">Pyrobaculum oguniense (strain DSM 13380 / JCM 10595 / TE7)</name>
    <dbReference type="NCBI Taxonomy" id="698757"/>
    <lineage>
        <taxon>Archaea</taxon>
        <taxon>Thermoproteota</taxon>
        <taxon>Thermoprotei</taxon>
        <taxon>Thermoproteales</taxon>
        <taxon>Thermoproteaceae</taxon>
        <taxon>Pyrobaculum</taxon>
    </lineage>
</organism>
<evidence type="ECO:0000256" key="2">
    <source>
        <dbReference type="ARBA" id="ARBA00023118"/>
    </source>
</evidence>
<dbReference type="InterPro" id="IPR010153">
    <property type="entry name" value="CRISPR-assoc_prot_Cas5a-typ"/>
</dbReference>